<dbReference type="PANTHER" id="PTHR30222">
    <property type="entry name" value="SPERMIDINE/PUTRESCINE-BINDING PERIPLASMIC PROTEIN"/>
    <property type="match status" value="1"/>
</dbReference>
<dbReference type="PANTHER" id="PTHR30222:SF17">
    <property type="entry name" value="SPERMIDINE_PUTRESCINE-BINDING PERIPLASMIC PROTEIN"/>
    <property type="match status" value="1"/>
</dbReference>
<comment type="subcellular location">
    <subcellularLocation>
        <location evidence="1">Periplasm</location>
    </subcellularLocation>
</comment>
<dbReference type="EMBL" id="JANRMI010000004">
    <property type="protein sequence ID" value="MDG0817601.1"/>
    <property type="molecule type" value="Genomic_DNA"/>
</dbReference>
<evidence type="ECO:0000256" key="2">
    <source>
        <dbReference type="ARBA" id="ARBA00022448"/>
    </source>
</evidence>
<dbReference type="Proteomes" id="UP001152321">
    <property type="component" value="Unassembled WGS sequence"/>
</dbReference>
<dbReference type="CDD" id="cd13590">
    <property type="entry name" value="PBP2_PotD_PotF_like"/>
    <property type="match status" value="1"/>
</dbReference>
<accession>A0ABT6DL47</accession>
<evidence type="ECO:0000256" key="3">
    <source>
        <dbReference type="ARBA" id="ARBA00022729"/>
    </source>
</evidence>
<name>A0ABT6DL47_9BACT</name>
<dbReference type="Pfam" id="PF13416">
    <property type="entry name" value="SBP_bac_8"/>
    <property type="match status" value="1"/>
</dbReference>
<gene>
    <name evidence="6" type="ORF">NWE73_14570</name>
</gene>
<keyword evidence="2" id="KW-0813">Transport</keyword>
<dbReference type="PROSITE" id="PS51257">
    <property type="entry name" value="PROKAR_LIPOPROTEIN"/>
    <property type="match status" value="1"/>
</dbReference>
<keyword evidence="7" id="KW-1185">Reference proteome</keyword>
<evidence type="ECO:0000256" key="4">
    <source>
        <dbReference type="ARBA" id="ARBA00022764"/>
    </source>
</evidence>
<evidence type="ECO:0000256" key="1">
    <source>
        <dbReference type="ARBA" id="ARBA00004418"/>
    </source>
</evidence>
<reference evidence="6" key="1">
    <citation type="submission" date="2022-08" db="EMBL/GenBank/DDBJ databases">
        <title>Novel Bdellovibrio Species Isolated from Svalbard: Designation Bdellovibrio svalbardensis.</title>
        <authorList>
            <person name="Mitchell R.J."/>
            <person name="Choi S.Y."/>
        </authorList>
    </citation>
    <scope>NUCLEOTIDE SEQUENCE</scope>
    <source>
        <strain evidence="6">PAP01</strain>
    </source>
</reference>
<organism evidence="6 7">
    <name type="scientific">Bdellovibrio svalbardensis</name>
    <dbReference type="NCBI Taxonomy" id="2972972"/>
    <lineage>
        <taxon>Bacteria</taxon>
        <taxon>Pseudomonadati</taxon>
        <taxon>Bdellovibrionota</taxon>
        <taxon>Bdellovibrionia</taxon>
        <taxon>Bdellovibrionales</taxon>
        <taxon>Pseudobdellovibrionaceae</taxon>
        <taxon>Bdellovibrio</taxon>
    </lineage>
</organism>
<dbReference type="InterPro" id="IPR006059">
    <property type="entry name" value="SBP"/>
</dbReference>
<feature type="signal peptide" evidence="5">
    <location>
        <begin position="1"/>
        <end position="16"/>
    </location>
</feature>
<keyword evidence="4" id="KW-0574">Periplasm</keyword>
<evidence type="ECO:0000256" key="5">
    <source>
        <dbReference type="SAM" id="SignalP"/>
    </source>
</evidence>
<feature type="chain" id="PRO_5045761370" evidence="5">
    <location>
        <begin position="17"/>
        <end position="352"/>
    </location>
</feature>
<dbReference type="Gene3D" id="3.40.190.10">
    <property type="entry name" value="Periplasmic binding protein-like II"/>
    <property type="match status" value="2"/>
</dbReference>
<evidence type="ECO:0000313" key="7">
    <source>
        <dbReference type="Proteomes" id="UP001152321"/>
    </source>
</evidence>
<dbReference type="SUPFAM" id="SSF53850">
    <property type="entry name" value="Periplasmic binding protein-like II"/>
    <property type="match status" value="1"/>
</dbReference>
<comment type="caution">
    <text evidence="6">The sequence shown here is derived from an EMBL/GenBank/DDBJ whole genome shotgun (WGS) entry which is preliminary data.</text>
</comment>
<evidence type="ECO:0000313" key="6">
    <source>
        <dbReference type="EMBL" id="MDG0817601.1"/>
    </source>
</evidence>
<keyword evidence="3 5" id="KW-0732">Signal</keyword>
<sequence length="352" mass="38923">MSRILMSLFACTLLFAACTKKTSENTATAPKEEQVVNLSIWGNYLSPEMQAKFEKETGLKLNISNYSSSEELLAKVQMGSSGIDVAVPSDYMVDIMIKMNLLEPLKAELIPNKALLSPQFLAQSYDKENKFSLPYTWTTMGIAVNRSLYKGSLKSWKELYNNSDLKGKFALLDDVRETIGSAMIANGASVNSTNPAELAKAKATLLGAKKNVKMFTSDTVDILKNKEVVAAQAYSSDALQAAMQNKDIEYFIPEEGGTIAIDNLVIIRGSKHPEAAHKLVNFLISQEADLNKVQVIRGGPVLKGTQEKLPQDLQANKSLFPEAKVMKKLEAIHDLGDKNKLWEELWTEIKTH</sequence>
<protein>
    <submittedName>
        <fullName evidence="6">Spermidine/putrescine ABC transporter substrate-binding protein</fullName>
    </submittedName>
</protein>
<dbReference type="PRINTS" id="PR00909">
    <property type="entry name" value="SPERMDNBNDNG"/>
</dbReference>
<dbReference type="RefSeq" id="WP_277579073.1">
    <property type="nucleotide sequence ID" value="NZ_JANRMI010000004.1"/>
</dbReference>
<dbReference type="PIRSF" id="PIRSF019574">
    <property type="entry name" value="Periplasmic_polyamine_BP"/>
    <property type="match status" value="1"/>
</dbReference>
<proteinExistence type="predicted"/>
<dbReference type="InterPro" id="IPR001188">
    <property type="entry name" value="Sperm_putr-bd"/>
</dbReference>